<keyword evidence="2 3" id="KW-0378">Hydrolase</keyword>
<evidence type="ECO:0000256" key="1">
    <source>
        <dbReference type="ARBA" id="ARBA00006336"/>
    </source>
</evidence>
<dbReference type="InterPro" id="IPR052347">
    <property type="entry name" value="Isochorismatase_Nicotinamidase"/>
</dbReference>
<dbReference type="AlphaFoldDB" id="A0A5C0AXA5"/>
<evidence type="ECO:0000256" key="2">
    <source>
        <dbReference type="ARBA" id="ARBA00022801"/>
    </source>
</evidence>
<dbReference type="EMBL" id="CP043046">
    <property type="protein sequence ID" value="QEI06244.1"/>
    <property type="molecule type" value="Genomic_DNA"/>
</dbReference>
<gene>
    <name evidence="3" type="ORF">FXN63_10640</name>
</gene>
<dbReference type="GO" id="GO:0016787">
    <property type="term" value="F:hydrolase activity"/>
    <property type="evidence" value="ECO:0007669"/>
    <property type="project" value="UniProtKB-KW"/>
</dbReference>
<dbReference type="OrthoDB" id="9791276at2"/>
<dbReference type="PANTHER" id="PTHR11080">
    <property type="entry name" value="PYRAZINAMIDASE/NICOTINAMIDASE"/>
    <property type="match status" value="1"/>
</dbReference>
<comment type="similarity">
    <text evidence="1">Belongs to the isochorismatase family.</text>
</comment>
<dbReference type="InterPro" id="IPR036380">
    <property type="entry name" value="Isochorismatase-like_sf"/>
</dbReference>
<dbReference type="Gene3D" id="3.40.50.850">
    <property type="entry name" value="Isochorismatase-like"/>
    <property type="match status" value="1"/>
</dbReference>
<dbReference type="KEGG" id="pacr:FXN63_10640"/>
<dbReference type="Proteomes" id="UP000325161">
    <property type="component" value="Chromosome"/>
</dbReference>
<evidence type="ECO:0000313" key="4">
    <source>
        <dbReference type="Proteomes" id="UP000325161"/>
    </source>
</evidence>
<organism evidence="3 4">
    <name type="scientific">Pigmentiphaga aceris</name>
    <dbReference type="NCBI Taxonomy" id="1940612"/>
    <lineage>
        <taxon>Bacteria</taxon>
        <taxon>Pseudomonadati</taxon>
        <taxon>Pseudomonadota</taxon>
        <taxon>Betaproteobacteria</taxon>
        <taxon>Burkholderiales</taxon>
        <taxon>Alcaligenaceae</taxon>
        <taxon>Pigmentiphaga</taxon>
    </lineage>
</organism>
<protein>
    <submittedName>
        <fullName evidence="3">Cysteine hydrolase</fullName>
    </submittedName>
</protein>
<reference evidence="3 4" key="1">
    <citation type="submission" date="2019-08" db="EMBL/GenBank/DDBJ databases">
        <title>Amphibian skin-associated Pigmentiphaga: genome sequence and occurrence across geography and hosts.</title>
        <authorList>
            <person name="Bletz M.C."/>
            <person name="Bunk B."/>
            <person name="Sproeer C."/>
            <person name="Biwer P."/>
            <person name="Reiter S."/>
            <person name="Rabemananjara F.C.E."/>
            <person name="Schulz S."/>
            <person name="Overmann J."/>
            <person name="Vences M."/>
        </authorList>
    </citation>
    <scope>NUCLEOTIDE SEQUENCE [LARGE SCALE GENOMIC DNA]</scope>
    <source>
        <strain evidence="3 4">Mada1488</strain>
    </source>
</reference>
<dbReference type="SUPFAM" id="SSF52499">
    <property type="entry name" value="Isochorismatase-like hydrolases"/>
    <property type="match status" value="1"/>
</dbReference>
<name>A0A5C0AXA5_9BURK</name>
<sequence length="337" mass="36418">MDAAHCTSAKGDIPVTDSIHLVLIDPQNDFCDLPAGWCGSDPLSESAGGLTAGLTTGPQTAAFIGSLVDPLADPAGPTAAKLHAPALPVPGAHQDMLRIARLIDEASERISAITVTLDSHHRLDIAHPGFWTTRDDLPVAAFTQITAAQLRAGDYRPRDATALARAQRYLDELEQRGRYTLMVWPVHCEIGSWGHNVHPAVKAAYNRWEDQHLRVVGKLSKGSNPWTEHYSAVRAEVPDANDPATQLNAAWLAELDRADQIVIAGEAGSHCVRATVEDIADHLPSQRLDKLVLLTDCMSPVGGFDAQQQTFLDNMRKRGLRLCSSADFLSAVAARRA</sequence>
<proteinExistence type="inferred from homology"/>
<dbReference type="PANTHER" id="PTHR11080:SF2">
    <property type="entry name" value="LD05707P"/>
    <property type="match status" value="1"/>
</dbReference>
<evidence type="ECO:0000313" key="3">
    <source>
        <dbReference type="EMBL" id="QEI06244.1"/>
    </source>
</evidence>
<accession>A0A5C0AXA5</accession>
<keyword evidence="4" id="KW-1185">Reference proteome</keyword>